<proteinExistence type="predicted"/>
<dbReference type="PANTHER" id="PTHR45527:SF1">
    <property type="entry name" value="FATTY ACID SYNTHASE"/>
    <property type="match status" value="1"/>
</dbReference>
<dbReference type="SUPFAM" id="SSF56801">
    <property type="entry name" value="Acetyl-CoA synthetase-like"/>
    <property type="match status" value="1"/>
</dbReference>
<dbReference type="InterPro" id="IPR001031">
    <property type="entry name" value="Thioesterase"/>
</dbReference>
<comment type="caution">
    <text evidence="2">The sequence shown here is derived from an EMBL/GenBank/DDBJ whole genome shotgun (WGS) entry which is preliminary data.</text>
</comment>
<dbReference type="Gene3D" id="3.30.559.10">
    <property type="entry name" value="Chloramphenicol acetyltransferase-like domain"/>
    <property type="match status" value="1"/>
</dbReference>
<dbReference type="FunFam" id="3.40.50.980:FF:000001">
    <property type="entry name" value="Non-ribosomal peptide synthetase"/>
    <property type="match status" value="1"/>
</dbReference>
<name>A0AAE3IL63_9BACT</name>
<dbReference type="InterPro" id="IPR036736">
    <property type="entry name" value="ACP-like_sf"/>
</dbReference>
<dbReference type="Gene3D" id="3.30.559.30">
    <property type="entry name" value="Nonribosomal peptide synthetase, condensation domain"/>
    <property type="match status" value="1"/>
</dbReference>
<dbReference type="InterPro" id="IPR029058">
    <property type="entry name" value="AB_hydrolase_fold"/>
</dbReference>
<dbReference type="GO" id="GO:0005737">
    <property type="term" value="C:cytoplasm"/>
    <property type="evidence" value="ECO:0007669"/>
    <property type="project" value="TreeGrafter"/>
</dbReference>
<accession>A0AAE3IL63</accession>
<dbReference type="SUPFAM" id="SSF53474">
    <property type="entry name" value="alpha/beta-Hydrolases"/>
    <property type="match status" value="1"/>
</dbReference>
<dbReference type="Gene3D" id="2.30.38.10">
    <property type="entry name" value="Luciferase, Domain 3"/>
    <property type="match status" value="1"/>
</dbReference>
<reference evidence="2" key="1">
    <citation type="submission" date="2022-10" db="EMBL/GenBank/DDBJ databases">
        <authorList>
            <person name="Kim H.S."/>
            <person name="Kim J.-S."/>
            <person name="Suh M.K."/>
            <person name="Eom M.K."/>
            <person name="Lee J.-S."/>
        </authorList>
    </citation>
    <scope>NUCLEOTIDE SEQUENCE</scope>
    <source>
        <strain evidence="2">LIP-5</strain>
    </source>
</reference>
<evidence type="ECO:0000259" key="1">
    <source>
        <dbReference type="PROSITE" id="PS50075"/>
    </source>
</evidence>
<dbReference type="Pfam" id="PF00550">
    <property type="entry name" value="PP-binding"/>
    <property type="match status" value="1"/>
</dbReference>
<dbReference type="CDD" id="cd19531">
    <property type="entry name" value="LCL_NRPS-like"/>
    <property type="match status" value="1"/>
</dbReference>
<dbReference type="NCBIfam" id="TIGR01733">
    <property type="entry name" value="AA-adenyl-dom"/>
    <property type="match status" value="1"/>
</dbReference>
<dbReference type="SUPFAM" id="SSF47336">
    <property type="entry name" value="ACP-like"/>
    <property type="match status" value="1"/>
</dbReference>
<dbReference type="Gene3D" id="1.10.1200.10">
    <property type="entry name" value="ACP-like"/>
    <property type="match status" value="1"/>
</dbReference>
<protein>
    <submittedName>
        <fullName evidence="2">Amino acid adenylation domain-containing protein</fullName>
    </submittedName>
</protein>
<organism evidence="2 3">
    <name type="scientific">Haoranjiania flava</name>
    <dbReference type="NCBI Taxonomy" id="1856322"/>
    <lineage>
        <taxon>Bacteria</taxon>
        <taxon>Pseudomonadati</taxon>
        <taxon>Bacteroidota</taxon>
        <taxon>Chitinophagia</taxon>
        <taxon>Chitinophagales</taxon>
        <taxon>Chitinophagaceae</taxon>
        <taxon>Haoranjiania</taxon>
    </lineage>
</organism>
<dbReference type="InterPro" id="IPR020845">
    <property type="entry name" value="AMP-binding_CS"/>
</dbReference>
<dbReference type="Pfam" id="PF00501">
    <property type="entry name" value="AMP-binding"/>
    <property type="match status" value="1"/>
</dbReference>
<keyword evidence="3" id="KW-1185">Reference proteome</keyword>
<dbReference type="GO" id="GO:0044550">
    <property type="term" value="P:secondary metabolite biosynthetic process"/>
    <property type="evidence" value="ECO:0007669"/>
    <property type="project" value="TreeGrafter"/>
</dbReference>
<dbReference type="InterPro" id="IPR000873">
    <property type="entry name" value="AMP-dep_synth/lig_dom"/>
</dbReference>
<dbReference type="PROSITE" id="PS00455">
    <property type="entry name" value="AMP_BINDING"/>
    <property type="match status" value="1"/>
</dbReference>
<dbReference type="RefSeq" id="WP_263037681.1">
    <property type="nucleotide sequence ID" value="NZ_JAOTPL010000007.1"/>
</dbReference>
<dbReference type="Gene3D" id="3.40.50.1820">
    <property type="entry name" value="alpha/beta hydrolase"/>
    <property type="match status" value="1"/>
</dbReference>
<dbReference type="InterPro" id="IPR001242">
    <property type="entry name" value="Condensation_dom"/>
</dbReference>
<dbReference type="PANTHER" id="PTHR45527">
    <property type="entry name" value="NONRIBOSOMAL PEPTIDE SYNTHETASE"/>
    <property type="match status" value="1"/>
</dbReference>
<dbReference type="InterPro" id="IPR023213">
    <property type="entry name" value="CAT-like_dom_sf"/>
</dbReference>
<dbReference type="Gene3D" id="3.30.300.30">
    <property type="match status" value="1"/>
</dbReference>
<gene>
    <name evidence="2" type="ORF">OD355_06680</name>
</gene>
<dbReference type="InterPro" id="IPR010071">
    <property type="entry name" value="AA_adenyl_dom"/>
</dbReference>
<sequence>MYTLQRSIDYDPFCGPAIEKVVPTTEPQQEILVSCILGGEEANLAYNESVSLQLKGTINFTFLNDALKMVVQRHEALRASFNADGTKMIIYENVAIPLKYSDLAGLSADEQKNVIEAYSKQEAATAFDLLNGPLIKFGLFKTNNYEGLLHINAHHVICDGWSMGILLEDICAVYNAAYDNAAMPALPLQFSDYAEAYSAFMQSQAYNEIENYWIKKYKNNLPAFELPADFQRGAARSYSCRRYDHSLDEAVASQIKKVAAKNNSSLVNTLMSAFEVLLYKLTGQSDIVIGVPVADQAATDNFNLIGHCVNLLPIRSNPGGSLPFNVYLKQRKSEGLNDYDHQRFTFGTLLKKINIQRDSSRIPLVPLSFNVDIGMDTNVSFKQIEHSIIYNERVSESFEIFLNVTGSKGRYIFQWNYNTALFKEATIKNWMENFVDLLRQIGEKDDALIDVYQLSNCKKKADDTGVNCKQLPDTTIIEMFEDAAVKYPEHTALEFMEQRISYQQLNYLADIYAAMLTDKGVQQGDIIGILLDRSSELVISLLAVLKCGATYLPLDPAFPAERIKFMLDDADTKYIIVNQKYAENFRTNSVQVIIEDLAIENYLPVQKATLQTRQDDLAYILYTSGSTGKPKGVMITQENLLNFLLSMQEMFRPDPATRLLSVTTVSFDISGLEIFLPLISGSTLILADAETVKDGGLLTDCLINKRINLMQATPSTYKLMMEAGWNEQLPVTILCGGEALPKDLAHKLCDRSASVYNMYGPTETTIWSTVAKINKADEVVSIGHPILNTNIYLLKGGELVKPAEVGEICIGGAGVAAGYYNRPQLTEEKFIDNPFSKQGKMYKTGDLGKYTSSGELICLGRIDQQAKIRGHRIELGEIEQQILNIHQIKDVAVVVKNQGDAEQLTAYIIKQDLDTTPVSKRQLISWRNTLGNFLPAYMIPEEWIPLSAFPLTPNNKTDRKALINYQPETIVDTGLETYSNDDLIDVIKKIWAEELHVNDIDEEDDFFALGGHSMIAVRGMTKINKETGVKLPLSVLFENSTIKSLSKVINEKKISQNEKVVIPIKKEGKKNPIFLVHAGGLNILMYKSLSYFLSDDQPLYGLQGLGLDGDLTHLKSIETIAARYLQEICEHQPQGPYIIMGYSFGGIIAYEMARQLLEQNKEILMLGILDTYAKDHNRTSGKLSAYFIKSKRQFRKALFFAKTFIKYPQATLKYQKYIFTQKINNRTHTSEDDKVYDYGEEVIKAYDKAYNDYVMQPLNIAIDLFKVEKRIYYIDDPAYLGWKKFAAGGVRVHNVPGDHRTFLLAPHNRVLAKKLQETVNQRITNQ</sequence>
<dbReference type="EMBL" id="JAOTPL010000007">
    <property type="protein sequence ID" value="MCU7694195.1"/>
    <property type="molecule type" value="Genomic_DNA"/>
</dbReference>
<dbReference type="Pfam" id="PF00668">
    <property type="entry name" value="Condensation"/>
    <property type="match status" value="1"/>
</dbReference>
<dbReference type="InterPro" id="IPR020459">
    <property type="entry name" value="AMP-binding"/>
</dbReference>
<dbReference type="CDD" id="cd12116">
    <property type="entry name" value="A_NRPS_Ta1_like"/>
    <property type="match status" value="1"/>
</dbReference>
<dbReference type="Proteomes" id="UP001209317">
    <property type="component" value="Unassembled WGS sequence"/>
</dbReference>
<dbReference type="SUPFAM" id="SSF52777">
    <property type="entry name" value="CoA-dependent acyltransferases"/>
    <property type="match status" value="2"/>
</dbReference>
<dbReference type="GO" id="GO:0043041">
    <property type="term" value="P:amino acid activation for nonribosomal peptide biosynthetic process"/>
    <property type="evidence" value="ECO:0007669"/>
    <property type="project" value="TreeGrafter"/>
</dbReference>
<dbReference type="Pfam" id="PF00975">
    <property type="entry name" value="Thioesterase"/>
    <property type="match status" value="1"/>
</dbReference>
<dbReference type="GO" id="GO:0003824">
    <property type="term" value="F:catalytic activity"/>
    <property type="evidence" value="ECO:0007669"/>
    <property type="project" value="InterPro"/>
</dbReference>
<dbReference type="FunFam" id="3.40.50.12780:FF:000012">
    <property type="entry name" value="Non-ribosomal peptide synthetase"/>
    <property type="match status" value="1"/>
</dbReference>
<dbReference type="PROSITE" id="PS50075">
    <property type="entry name" value="CARRIER"/>
    <property type="match status" value="1"/>
</dbReference>
<feature type="domain" description="Carrier" evidence="1">
    <location>
        <begin position="978"/>
        <end position="1053"/>
    </location>
</feature>
<dbReference type="InterPro" id="IPR009081">
    <property type="entry name" value="PP-bd_ACP"/>
</dbReference>
<dbReference type="InterPro" id="IPR045851">
    <property type="entry name" value="AMP-bd_C_sf"/>
</dbReference>
<evidence type="ECO:0000313" key="2">
    <source>
        <dbReference type="EMBL" id="MCU7694195.1"/>
    </source>
</evidence>
<dbReference type="GO" id="GO:0031177">
    <property type="term" value="F:phosphopantetheine binding"/>
    <property type="evidence" value="ECO:0007669"/>
    <property type="project" value="TreeGrafter"/>
</dbReference>
<evidence type="ECO:0000313" key="3">
    <source>
        <dbReference type="Proteomes" id="UP001209317"/>
    </source>
</evidence>
<dbReference type="Gene3D" id="3.40.50.980">
    <property type="match status" value="2"/>
</dbReference>
<dbReference type="PRINTS" id="PR00154">
    <property type="entry name" value="AMPBINDING"/>
</dbReference>